<organism evidence="1 2">
    <name type="scientific">Allacma fusca</name>
    <dbReference type="NCBI Taxonomy" id="39272"/>
    <lineage>
        <taxon>Eukaryota</taxon>
        <taxon>Metazoa</taxon>
        <taxon>Ecdysozoa</taxon>
        <taxon>Arthropoda</taxon>
        <taxon>Hexapoda</taxon>
        <taxon>Collembola</taxon>
        <taxon>Symphypleona</taxon>
        <taxon>Sminthuridae</taxon>
        <taxon>Allacma</taxon>
    </lineage>
</organism>
<reference evidence="1" key="1">
    <citation type="submission" date="2021-06" db="EMBL/GenBank/DDBJ databases">
        <authorList>
            <person name="Hodson N. C."/>
            <person name="Mongue J. A."/>
            <person name="Jaron S. K."/>
        </authorList>
    </citation>
    <scope>NUCLEOTIDE SEQUENCE</scope>
</reference>
<evidence type="ECO:0000313" key="1">
    <source>
        <dbReference type="EMBL" id="CAG7725927.1"/>
    </source>
</evidence>
<sequence length="316" mass="35921">MESPLESLPQCVICLTEIADLTLKQERSEWNLDEACVLKLFEIDPESLDNFPSLTYFCQTCSLRNHKMWELCSQISLLQQSLQEMKLTLETDFKRCFSSESSEPILDRTNFLRYQLAKSIKILPREANYEDQNENARTSLKFSLDTSDLSIASKKVTRVPNSCPEDMSGVAGTDYVSRIGSNSLINPDEASQVTLEEQLNTERLLTELEPKVGERARRRKVLKKSFEKAMPEAVKKEDVKLKDLRVKICIIPSDLLSNVPINVHTIPGYVPPPTVRLSSQGTMSKIKQILEAESESDVEIISDRDWDCEEGYCVSE</sequence>
<gene>
    <name evidence="1" type="ORF">AFUS01_LOCUS14865</name>
</gene>
<name>A0A8J2P511_9HEXA</name>
<dbReference type="EMBL" id="CAJVCH010128675">
    <property type="protein sequence ID" value="CAG7725927.1"/>
    <property type="molecule type" value="Genomic_DNA"/>
</dbReference>
<accession>A0A8J2P511</accession>
<dbReference type="Proteomes" id="UP000708208">
    <property type="component" value="Unassembled WGS sequence"/>
</dbReference>
<keyword evidence="2" id="KW-1185">Reference proteome</keyword>
<evidence type="ECO:0000313" key="2">
    <source>
        <dbReference type="Proteomes" id="UP000708208"/>
    </source>
</evidence>
<proteinExistence type="predicted"/>
<dbReference type="AlphaFoldDB" id="A0A8J2P511"/>
<feature type="non-terminal residue" evidence="1">
    <location>
        <position position="316"/>
    </location>
</feature>
<protein>
    <submittedName>
        <fullName evidence="1">Uncharacterized protein</fullName>
    </submittedName>
</protein>
<comment type="caution">
    <text evidence="1">The sequence shown here is derived from an EMBL/GenBank/DDBJ whole genome shotgun (WGS) entry which is preliminary data.</text>
</comment>